<protein>
    <submittedName>
        <fullName evidence="1">Uncharacterized protein</fullName>
    </submittedName>
</protein>
<dbReference type="Proteomes" id="UP000316256">
    <property type="component" value="Unassembled WGS sequence"/>
</dbReference>
<accession>A0A541BQU4</accession>
<sequence>MSEDHSYEVHTLELGPYDTLAELHRDLSNHTSTFANLVFERENEVVVSLSHSVVSIAGRLFVSVVTTTDQPTDPHRE</sequence>
<name>A0A541BQU4_9NOCA</name>
<gene>
    <name evidence="1" type="ORF">FK531_00885</name>
</gene>
<evidence type="ECO:0000313" key="2">
    <source>
        <dbReference type="Proteomes" id="UP000316256"/>
    </source>
</evidence>
<evidence type="ECO:0000313" key="1">
    <source>
        <dbReference type="EMBL" id="TQF74690.1"/>
    </source>
</evidence>
<reference evidence="1 2" key="1">
    <citation type="submission" date="2019-06" db="EMBL/GenBank/DDBJ databases">
        <title>Rhodococcus spaelei sp. nov., isolated from a cave.</title>
        <authorList>
            <person name="Lee S.D."/>
        </authorList>
    </citation>
    <scope>NUCLEOTIDE SEQUENCE [LARGE SCALE GENOMIC DNA]</scope>
    <source>
        <strain evidence="1 2">C9-5</strain>
    </source>
</reference>
<dbReference type="EMBL" id="VIGH01000001">
    <property type="protein sequence ID" value="TQF74690.1"/>
    <property type="molecule type" value="Genomic_DNA"/>
</dbReference>
<comment type="caution">
    <text evidence="1">The sequence shown here is derived from an EMBL/GenBank/DDBJ whole genome shotgun (WGS) entry which is preliminary data.</text>
</comment>
<dbReference type="AlphaFoldDB" id="A0A541BQU4"/>
<keyword evidence="2" id="KW-1185">Reference proteome</keyword>
<dbReference type="RefSeq" id="WP_142094775.1">
    <property type="nucleotide sequence ID" value="NZ_VIGH01000001.1"/>
</dbReference>
<dbReference type="OrthoDB" id="4471858at2"/>
<proteinExistence type="predicted"/>
<organism evidence="1 2">
    <name type="scientific">Rhodococcus spelaei</name>
    <dbReference type="NCBI Taxonomy" id="2546320"/>
    <lineage>
        <taxon>Bacteria</taxon>
        <taxon>Bacillati</taxon>
        <taxon>Actinomycetota</taxon>
        <taxon>Actinomycetes</taxon>
        <taxon>Mycobacteriales</taxon>
        <taxon>Nocardiaceae</taxon>
        <taxon>Rhodococcus</taxon>
    </lineage>
</organism>